<accession>A0A2L0V0N0</accession>
<evidence type="ECO:0000313" key="1">
    <source>
        <dbReference type="EMBL" id="AUZ95348.1"/>
    </source>
</evidence>
<evidence type="ECO:0000313" key="2">
    <source>
        <dbReference type="Proteomes" id="UP000223025"/>
    </source>
</evidence>
<dbReference type="EMBL" id="MF403008">
    <property type="protein sequence ID" value="AUZ95348.1"/>
    <property type="molecule type" value="Genomic_DNA"/>
</dbReference>
<dbReference type="KEGG" id="vg:40088592"/>
<dbReference type="GeneID" id="40088592"/>
<dbReference type="RefSeq" id="YP_009612254.1">
    <property type="nucleotide sequence ID" value="NC_042013.1"/>
</dbReference>
<organism evidence="1 2">
    <name type="scientific">Agrobacterium phage Atu_ph07</name>
    <dbReference type="NCBI Taxonomy" id="2024264"/>
    <lineage>
        <taxon>Viruses</taxon>
        <taxon>Duplodnaviria</taxon>
        <taxon>Heunggongvirae</taxon>
        <taxon>Uroviricota</taxon>
        <taxon>Caudoviricetes</taxon>
        <taxon>Polybotosvirus</taxon>
        <taxon>Polybotosvirus Atuph07</taxon>
    </lineage>
</organism>
<reference evidence="1 2" key="1">
    <citation type="submission" date="2017-06" db="EMBL/GenBank/DDBJ databases">
        <authorList>
            <person name="Kim H.J."/>
            <person name="Triplett B.A."/>
        </authorList>
    </citation>
    <scope>NUCLEOTIDE SEQUENCE [LARGE SCALE GENOMIC DNA]</scope>
</reference>
<name>A0A2L0V0N0_9CAUD</name>
<proteinExistence type="predicted"/>
<protein>
    <submittedName>
        <fullName evidence="1">Uncharacterized protein</fullName>
    </submittedName>
</protein>
<sequence length="91" mass="10083">MNVLEITVENNNNAMLVVASAFIDGEREIKDIVKPTSGSSIKDSRFAAKCISENVWSGDFDILRVNGFDHPISTIDNVITFGSVIREAFYE</sequence>
<keyword evidence="2" id="KW-1185">Reference proteome</keyword>
<dbReference type="Proteomes" id="UP000223025">
    <property type="component" value="Segment"/>
</dbReference>